<keyword evidence="1" id="KW-0175">Coiled coil</keyword>
<dbReference type="InterPro" id="IPR032675">
    <property type="entry name" value="LRR_dom_sf"/>
</dbReference>
<dbReference type="AlphaFoldDB" id="A0AAD7BPW1"/>
<proteinExistence type="predicted"/>
<keyword evidence="3" id="KW-1185">Reference proteome</keyword>
<name>A0AAD7BPW1_9AGAR</name>
<evidence type="ECO:0000313" key="3">
    <source>
        <dbReference type="Proteomes" id="UP001221142"/>
    </source>
</evidence>
<protein>
    <recommendedName>
        <fullName evidence="4">F-box domain-containing protein</fullName>
    </recommendedName>
</protein>
<dbReference type="Proteomes" id="UP001221142">
    <property type="component" value="Unassembled WGS sequence"/>
</dbReference>
<evidence type="ECO:0000256" key="1">
    <source>
        <dbReference type="SAM" id="Coils"/>
    </source>
</evidence>
<evidence type="ECO:0000313" key="2">
    <source>
        <dbReference type="EMBL" id="KAJ7626982.1"/>
    </source>
</evidence>
<evidence type="ECO:0008006" key="4">
    <source>
        <dbReference type="Google" id="ProtNLM"/>
    </source>
</evidence>
<sequence length="455" mass="50541">MSATLRSRLSDIEDQIAALQTERATIISQLSAAAYPVLFLPTDTIAEIFMRYADGYPSTCNPRTLTKVCSLWRTVAISTPGLWTRFDYRSLGKLDNSAHASDVLGMWLSRTGALPLDLSIQLPSPGLPECTNIFRLLADNATRVRNLRLYSPETMEIPGDQLGQLSALTRLSLCGQHQRVLIPKPLDVPHLRHVELVAIELPHWRTCLPSQITTLCLKQQSSVELLRLVELTPNLEALEFIHGDFPSAAAIIGPPRALNRLHTLILGGHLGHQTCAGLVLPALRELRLREDRAANFRVVEDLIHRSGGSLTTMAFSVVDVGNFMDYTMNEMQSYLAQTPALRNLEITCRDITGRTLKKLCKVLQNKQLVPALASLQLLSQRQIPLHPLVQMLTARRDGGALRSLKMNLEPAWSDHAGGVDTEMELYLEELRSLRSGGLEVEISPEVQRLDSSVYS</sequence>
<dbReference type="EMBL" id="JARKIF010000011">
    <property type="protein sequence ID" value="KAJ7626982.1"/>
    <property type="molecule type" value="Genomic_DNA"/>
</dbReference>
<accession>A0AAD7BPW1</accession>
<dbReference type="Gene3D" id="3.80.10.10">
    <property type="entry name" value="Ribonuclease Inhibitor"/>
    <property type="match status" value="1"/>
</dbReference>
<reference evidence="2" key="1">
    <citation type="submission" date="2023-03" db="EMBL/GenBank/DDBJ databases">
        <title>Massive genome expansion in bonnet fungi (Mycena s.s.) driven by repeated elements and novel gene families across ecological guilds.</title>
        <authorList>
            <consortium name="Lawrence Berkeley National Laboratory"/>
            <person name="Harder C.B."/>
            <person name="Miyauchi S."/>
            <person name="Viragh M."/>
            <person name="Kuo A."/>
            <person name="Thoen E."/>
            <person name="Andreopoulos B."/>
            <person name="Lu D."/>
            <person name="Skrede I."/>
            <person name="Drula E."/>
            <person name="Henrissat B."/>
            <person name="Morin E."/>
            <person name="Kohler A."/>
            <person name="Barry K."/>
            <person name="LaButti K."/>
            <person name="Morin E."/>
            <person name="Salamov A."/>
            <person name="Lipzen A."/>
            <person name="Mereny Z."/>
            <person name="Hegedus B."/>
            <person name="Baldrian P."/>
            <person name="Stursova M."/>
            <person name="Weitz H."/>
            <person name="Taylor A."/>
            <person name="Grigoriev I.V."/>
            <person name="Nagy L.G."/>
            <person name="Martin F."/>
            <person name="Kauserud H."/>
        </authorList>
    </citation>
    <scope>NUCLEOTIDE SEQUENCE</scope>
    <source>
        <strain evidence="2">9284</strain>
    </source>
</reference>
<feature type="coiled-coil region" evidence="1">
    <location>
        <begin position="2"/>
        <end position="29"/>
    </location>
</feature>
<organism evidence="2 3">
    <name type="scientific">Roridomyces roridus</name>
    <dbReference type="NCBI Taxonomy" id="1738132"/>
    <lineage>
        <taxon>Eukaryota</taxon>
        <taxon>Fungi</taxon>
        <taxon>Dikarya</taxon>
        <taxon>Basidiomycota</taxon>
        <taxon>Agaricomycotina</taxon>
        <taxon>Agaricomycetes</taxon>
        <taxon>Agaricomycetidae</taxon>
        <taxon>Agaricales</taxon>
        <taxon>Marasmiineae</taxon>
        <taxon>Mycenaceae</taxon>
        <taxon>Roridomyces</taxon>
    </lineage>
</organism>
<dbReference type="SUPFAM" id="SSF52047">
    <property type="entry name" value="RNI-like"/>
    <property type="match status" value="1"/>
</dbReference>
<gene>
    <name evidence="2" type="ORF">FB45DRAFT_1029355</name>
</gene>
<comment type="caution">
    <text evidence="2">The sequence shown here is derived from an EMBL/GenBank/DDBJ whole genome shotgun (WGS) entry which is preliminary data.</text>
</comment>